<evidence type="ECO:0000256" key="4">
    <source>
        <dbReference type="ARBA" id="ARBA00023295"/>
    </source>
</evidence>
<evidence type="ECO:0000313" key="9">
    <source>
        <dbReference type="Proteomes" id="UP001596174"/>
    </source>
</evidence>
<keyword evidence="9" id="KW-1185">Reference proteome</keyword>
<dbReference type="PROSITE" id="PS51318">
    <property type="entry name" value="TAT"/>
    <property type="match status" value="1"/>
</dbReference>
<evidence type="ECO:0000256" key="3">
    <source>
        <dbReference type="ARBA" id="ARBA00023277"/>
    </source>
</evidence>
<dbReference type="CDD" id="cd15482">
    <property type="entry name" value="Sialidase_non-viral"/>
    <property type="match status" value="1"/>
</dbReference>
<proteinExistence type="inferred from homology"/>
<evidence type="ECO:0000256" key="5">
    <source>
        <dbReference type="ARBA" id="ARBA00023326"/>
    </source>
</evidence>
<keyword evidence="3" id="KW-0119">Carbohydrate metabolism</keyword>
<dbReference type="EMBL" id="JBHSQJ010000182">
    <property type="protein sequence ID" value="MFC5911635.1"/>
    <property type="molecule type" value="Genomic_DNA"/>
</dbReference>
<reference evidence="9" key="1">
    <citation type="journal article" date="2019" name="Int. J. Syst. Evol. Microbiol.">
        <title>The Global Catalogue of Microorganisms (GCM) 10K type strain sequencing project: providing services to taxonomists for standard genome sequencing and annotation.</title>
        <authorList>
            <consortium name="The Broad Institute Genomics Platform"/>
            <consortium name="The Broad Institute Genome Sequencing Center for Infectious Disease"/>
            <person name="Wu L."/>
            <person name="Ma J."/>
        </authorList>
    </citation>
    <scope>NUCLEOTIDE SEQUENCE [LARGE SCALE GENOMIC DNA]</scope>
    <source>
        <strain evidence="9">JCM 4816</strain>
    </source>
</reference>
<evidence type="ECO:0000256" key="6">
    <source>
        <dbReference type="ARBA" id="ARBA00037986"/>
    </source>
</evidence>
<evidence type="ECO:0000256" key="1">
    <source>
        <dbReference type="ARBA" id="ARBA00022729"/>
    </source>
</evidence>
<keyword evidence="2" id="KW-0378">Hydrolase</keyword>
<accession>A0ABW1GCS1</accession>
<evidence type="ECO:0000313" key="8">
    <source>
        <dbReference type="EMBL" id="MFC5911635.1"/>
    </source>
</evidence>
<dbReference type="Proteomes" id="UP001596174">
    <property type="component" value="Unassembled WGS sequence"/>
</dbReference>
<comment type="similarity">
    <text evidence="6">Belongs to the glycosyl hydrolase 74 family.</text>
</comment>
<evidence type="ECO:0000256" key="7">
    <source>
        <dbReference type="SAM" id="SignalP"/>
    </source>
</evidence>
<keyword evidence="4" id="KW-0326">Glycosidase</keyword>
<dbReference type="SUPFAM" id="SSF110296">
    <property type="entry name" value="Oligoxyloglucan reducing end-specific cellobiohydrolase"/>
    <property type="match status" value="2"/>
</dbReference>
<dbReference type="InterPro" id="IPR006311">
    <property type="entry name" value="TAT_signal"/>
</dbReference>
<organism evidence="8 9">
    <name type="scientific">Streptacidiphilus monticola</name>
    <dbReference type="NCBI Taxonomy" id="2161674"/>
    <lineage>
        <taxon>Bacteria</taxon>
        <taxon>Bacillati</taxon>
        <taxon>Actinomycetota</taxon>
        <taxon>Actinomycetes</taxon>
        <taxon>Kitasatosporales</taxon>
        <taxon>Streptomycetaceae</taxon>
        <taxon>Streptacidiphilus</taxon>
    </lineage>
</organism>
<comment type="caution">
    <text evidence="8">The sequence shown here is derived from an EMBL/GenBank/DDBJ whole genome shotgun (WGS) entry which is preliminary data.</text>
</comment>
<protein>
    <submittedName>
        <fullName evidence="8">Xyloglucanase</fullName>
    </submittedName>
</protein>
<dbReference type="PANTHER" id="PTHR43739">
    <property type="entry name" value="XYLOGLUCANASE (EUROFUNG)"/>
    <property type="match status" value="1"/>
</dbReference>
<feature type="chain" id="PRO_5045260257" evidence="7">
    <location>
        <begin position="41"/>
        <end position="801"/>
    </location>
</feature>
<dbReference type="InterPro" id="IPR015943">
    <property type="entry name" value="WD40/YVTN_repeat-like_dom_sf"/>
</dbReference>
<dbReference type="PANTHER" id="PTHR43739:SF2">
    <property type="entry name" value="OLIGOXYLOGLUCAN-REDUCING END-SPECIFIC XYLOGLUCANASE-RELATED"/>
    <property type="match status" value="1"/>
</dbReference>
<gene>
    <name evidence="8" type="ORF">ACFP3V_31065</name>
</gene>
<dbReference type="InterPro" id="IPR052025">
    <property type="entry name" value="Xyloglucanase_GH74"/>
</dbReference>
<sequence length="801" mass="84709">MSMPPDHRPAPRLSRRALLSGAVGAAALAGAVTLSGPAAAATPTAEQSAGVANSASSARGYRWRNAEIVGGGFVPGIVFNRAERGLVYARTDIGGAYRLDPATGRWVPLLDWVGWDEWGHTGVISLATDERDPDRVYAAVGTYTNPDWDPSLGAVLRSTDRGRTWRTTPLPFRLGGNMPGRGIGERLAVDPNRNSVLYLGARGGHGLWRSADHGETWAQVTSFPNAGTFVPDPSDASGYNSDNLGVLQPLFDRRTGGAGRLGRGATATQTLYVTVADPDNILYRSRDAGQTWQRVPGQPTGYLPHKAVLDDRNGFLYLATSNTAGPYDGSKGDVWKLDTATDTWTRISPVPSTSGDDAFGYSGLSIDRQNPSTLMVATQISWWPDIVIYRSTDGGSSWTRAWDWGAYPQRSLRYDMDISAAPWLDFNQSPALPELSPKLGWMTEALEIDPFDSDRVLYGTGATVYGSDNLTDWDKPGGTVHLSVRAQGLEETAVLSLISPPTGDAHLLSAVGDIGGFRHLDFGASAMAYDTPTFGTTIAIDFAELAPLTVVRVGSPSGSWTQHFAISSDGGVSWRPSGTEPTGLTGPGSDENAIAVSADGSQVLWAPGGAAVSRTADGGQTWTAVAGLPAGASLRADRVDPSLFYAFSGGVFYRSTDGGRSFAATGAAGLPGTGNVRFKAVPGRRGDVWFAGGKAGGVYGLWRSTDAGDSFVRLPGVDEGDVVGFGMAAPGSSYPAVYTSARIRGVRGLFRSDDAGRHWVRINDDRHQYGWTGSTLTGDPRVHGRVYVGTNGRGIIVGDLA</sequence>
<keyword evidence="1 7" id="KW-0732">Signal</keyword>
<dbReference type="Gene3D" id="2.130.10.10">
    <property type="entry name" value="YVTN repeat-like/Quinoprotein amine dehydrogenase"/>
    <property type="match status" value="2"/>
</dbReference>
<dbReference type="RefSeq" id="WP_380590947.1">
    <property type="nucleotide sequence ID" value="NZ_JBHSQJ010000182.1"/>
</dbReference>
<feature type="signal peptide" evidence="7">
    <location>
        <begin position="1"/>
        <end position="40"/>
    </location>
</feature>
<evidence type="ECO:0000256" key="2">
    <source>
        <dbReference type="ARBA" id="ARBA00022801"/>
    </source>
</evidence>
<keyword evidence="5" id="KW-0624">Polysaccharide degradation</keyword>
<name>A0ABW1GCS1_9ACTN</name>